<accession>A0AAE3M3R3</accession>
<feature type="domain" description="Glycoside hydrolase GH146 substrate-binding" evidence="2">
    <location>
        <begin position="649"/>
        <end position="783"/>
    </location>
</feature>
<name>A0AAE3M3R3_9BACT</name>
<reference evidence="4" key="1">
    <citation type="submission" date="2022-10" db="EMBL/GenBank/DDBJ databases">
        <authorList>
            <person name="Yu W.X."/>
        </authorList>
    </citation>
    <scope>NUCLEOTIDE SEQUENCE</scope>
    <source>
        <strain evidence="4">AAT</strain>
    </source>
</reference>
<dbReference type="InterPro" id="IPR049046">
    <property type="entry name" value="Beta-AFase-like_GH127_middle"/>
</dbReference>
<organism evidence="4 5">
    <name type="scientific">Plebeiibacterium sediminum</name>
    <dbReference type="NCBI Taxonomy" id="2992112"/>
    <lineage>
        <taxon>Bacteria</taxon>
        <taxon>Pseudomonadati</taxon>
        <taxon>Bacteroidota</taxon>
        <taxon>Bacteroidia</taxon>
        <taxon>Marinilabiliales</taxon>
        <taxon>Marinilabiliaceae</taxon>
        <taxon>Plebeiibacterium</taxon>
    </lineage>
</organism>
<gene>
    <name evidence="4" type="ORF">OM075_07515</name>
</gene>
<keyword evidence="4" id="KW-0378">Hydrolase</keyword>
<proteinExistence type="predicted"/>
<protein>
    <submittedName>
        <fullName evidence="4">Glycoside hydrolase family 127 protein</fullName>
    </submittedName>
</protein>
<dbReference type="Pfam" id="PF20736">
    <property type="entry name" value="Glyco_hydro127M"/>
    <property type="match status" value="1"/>
</dbReference>
<dbReference type="RefSeq" id="WP_301189875.1">
    <property type="nucleotide sequence ID" value="NZ_JAPDPJ010000012.1"/>
</dbReference>
<evidence type="ECO:0000259" key="2">
    <source>
        <dbReference type="Pfam" id="PF20620"/>
    </source>
</evidence>
<evidence type="ECO:0000259" key="3">
    <source>
        <dbReference type="Pfam" id="PF20736"/>
    </source>
</evidence>
<dbReference type="Pfam" id="PF20620">
    <property type="entry name" value="DUF6805"/>
    <property type="match status" value="1"/>
</dbReference>
<dbReference type="SUPFAM" id="SSF48208">
    <property type="entry name" value="Six-hairpin glycosidases"/>
    <property type="match status" value="1"/>
</dbReference>
<dbReference type="Pfam" id="PF07944">
    <property type="entry name" value="Beta-AFase-like_GH127_cat"/>
    <property type="match status" value="1"/>
</dbReference>
<dbReference type="InterPro" id="IPR046544">
    <property type="entry name" value="GH146_SB_dom"/>
</dbReference>
<evidence type="ECO:0000313" key="4">
    <source>
        <dbReference type="EMBL" id="MCW3786309.1"/>
    </source>
</evidence>
<sequence length="786" mass="90042">MAKNIGVLCVIIFLFTMGCKQSTDHPPTINGAQSEVIPFRAITFDITDVKLLDGPFYHATELDKQVLLNYEPDRFLARFRIEAGLQPKAEQYHGWEDNTIAGHSLGHYLTAICLMYQTTGDSVFKERADYIVSELAECQNAEGNGYVGAFENGERILEEEVAKGDIRSQGFNLNGIWVPYYTQHKVLDGLIHAYKLCNNKEALDIAVKFSDWLFTIVKDLNDDQIQEMLNCEHGGINEVLAELYGITGNQKYLDMSMVFHHKAIIDSIAHHKDILPGKHANTQIPKFVGTARRYELTGNKSDYDASEYFWERVVHHHSYVTGGNCNHEYFGAPDTLRDRLSDGTTETCNVYNMLKLSKHLFQWEAKAEVADYYERALFNQILSSQNPVDGRVVYNLSLEMGGQKAYQDPDWFTCCIGTGMENHAKYGKNIYYHNHEELFVSQFIASELNWKEKGVHLTQNTNYPDEQGTSFKIKCEKPVDFALNIRYPGWAQQGIEIFVNDKPITVVEQPQSFVTIHRTWKSGDEVKVSIPFTLRLESMPDDENRVAVMYGPLVMAGDLGPENDPKATDLLYVPVLMTSERNPEMWLLKEDGAVNTFKTEGVGRPKDVLLRPFYQVHERSYSVYFDLFTEEKWDQHKAEYLEIQQKMKKLQEMTIDYFKLGEMQPERDHHFKEDKSWVEELKHVKYREADRGGWFSFEMNVYAGQPMALVLEYYGGLPGKRTFDVFVNDQKIATENLSNKNNGEFYNQQYALPDSLTVNGGKVTVKLVPNDGHRAGPVASARIVKR</sequence>
<feature type="domain" description="Non-reducing end beta-L-arabinofuranosidase-like GH127 catalytic" evidence="1">
    <location>
        <begin position="48"/>
        <end position="427"/>
    </location>
</feature>
<evidence type="ECO:0000259" key="1">
    <source>
        <dbReference type="Pfam" id="PF07944"/>
    </source>
</evidence>
<dbReference type="GO" id="GO:0016787">
    <property type="term" value="F:hydrolase activity"/>
    <property type="evidence" value="ECO:0007669"/>
    <property type="project" value="UniProtKB-KW"/>
</dbReference>
<dbReference type="GO" id="GO:0005975">
    <property type="term" value="P:carbohydrate metabolic process"/>
    <property type="evidence" value="ECO:0007669"/>
    <property type="project" value="InterPro"/>
</dbReference>
<dbReference type="InterPro" id="IPR008928">
    <property type="entry name" value="6-hairpin_glycosidase_sf"/>
</dbReference>
<dbReference type="PROSITE" id="PS51257">
    <property type="entry name" value="PROKAR_LIPOPROTEIN"/>
    <property type="match status" value="1"/>
</dbReference>
<dbReference type="InterPro" id="IPR012878">
    <property type="entry name" value="Beta-AFase-like_GH127_cat"/>
</dbReference>
<dbReference type="PANTHER" id="PTHR31151:SF0">
    <property type="entry name" value="PROLINE-TRNA LIGASE (DUF1680)"/>
    <property type="match status" value="1"/>
</dbReference>
<dbReference type="EMBL" id="JAPDPJ010000012">
    <property type="protein sequence ID" value="MCW3786309.1"/>
    <property type="molecule type" value="Genomic_DNA"/>
</dbReference>
<dbReference type="PANTHER" id="PTHR31151">
    <property type="entry name" value="PROLINE-TRNA LIGASE (DUF1680)"/>
    <property type="match status" value="1"/>
</dbReference>
<dbReference type="AlphaFoldDB" id="A0AAE3M3R3"/>
<comment type="caution">
    <text evidence="4">The sequence shown here is derived from an EMBL/GenBank/DDBJ whole genome shotgun (WGS) entry which is preliminary data.</text>
</comment>
<dbReference type="Proteomes" id="UP001209229">
    <property type="component" value="Unassembled WGS sequence"/>
</dbReference>
<evidence type="ECO:0000313" key="5">
    <source>
        <dbReference type="Proteomes" id="UP001209229"/>
    </source>
</evidence>
<feature type="domain" description="Non-reducing end beta-L-arabinofuranosidase-like GH127 middle" evidence="3">
    <location>
        <begin position="438"/>
        <end position="531"/>
    </location>
</feature>
<keyword evidence="5" id="KW-1185">Reference proteome</keyword>